<protein>
    <submittedName>
        <fullName evidence="12">Cytochrome c3</fullName>
    </submittedName>
</protein>
<dbReference type="EMBL" id="FAOP01000014">
    <property type="protein sequence ID" value="CUU09173.1"/>
    <property type="molecule type" value="Genomic_DNA"/>
</dbReference>
<dbReference type="Proteomes" id="UP000182200">
    <property type="component" value="Unassembled WGS sequence"/>
</dbReference>
<dbReference type="AlphaFoldDB" id="A0A0P1NXS3"/>
<evidence type="ECO:0000256" key="8">
    <source>
        <dbReference type="SAM" id="Phobius"/>
    </source>
</evidence>
<dbReference type="EMBL" id="CZVI01000024">
    <property type="protein sequence ID" value="CUS91456.1"/>
    <property type="molecule type" value="Genomic_DNA"/>
</dbReference>
<dbReference type="GO" id="GO:0030313">
    <property type="term" value="C:cell envelope"/>
    <property type="evidence" value="ECO:0007669"/>
    <property type="project" value="UniProtKB-SubCell"/>
</dbReference>
<dbReference type="OrthoDB" id="9783112at2"/>
<accession>A0A0P1P598</accession>
<proteinExistence type="predicted"/>
<evidence type="ECO:0000256" key="4">
    <source>
        <dbReference type="ARBA" id="ARBA00022617"/>
    </source>
</evidence>
<evidence type="ECO:0000256" key="5">
    <source>
        <dbReference type="ARBA" id="ARBA00022723"/>
    </source>
</evidence>
<accession>A0A0P1MDI8</accession>
<reference evidence="12" key="2">
    <citation type="submission" date="2015-11" db="EMBL/GenBank/DDBJ databases">
        <authorList>
            <person name="Zhang Y."/>
            <person name="Guo Z."/>
        </authorList>
    </citation>
    <scope>NUCLEOTIDE SEQUENCE [LARGE SCALE GENOMIC DNA]</scope>
    <source>
        <strain evidence="12">JGI-4</strain>
    </source>
</reference>
<keyword evidence="5" id="KW-0479">Metal-binding</keyword>
<keyword evidence="7" id="KW-0408">Iron</keyword>
<reference evidence="13 14" key="1">
    <citation type="submission" date="2015-11" db="EMBL/GenBank/DDBJ databases">
        <authorList>
            <person name="Varghese N."/>
        </authorList>
    </citation>
    <scope>NUCLEOTIDE SEQUENCE [LARGE SCALE GENOMIC DNA]</scope>
    <source>
        <strain evidence="11 14">JGI-8</strain>
    </source>
</reference>
<keyword evidence="9" id="KW-0732">Signal</keyword>
<accession>A0A0S4NE50</accession>
<sequence>MRRFIVLILSLFISVSALSQTGDGCYNCHKDAVGDKATELYPGDVHFKLGISCADCHGGDKTSDDMDVAMSKEKGYIGVPKGDKITSVCLRCHSDDAIMGKFGSKIDVKQFKLFKASVHGKSEIATCVTCHGVHNIKKVTDPASPVYPTSEVRLCSRCHSDANYMKRFNPALPTDQFEKYKTSVHGQRILKGDVKVATCSDCHSAHDIFKANDPRSTVFASTLPKTCAKCHSDADYMRGYKIPTDQYEKYVQSVHGKALLEKGDLSAPACNDCHGNHGAIPPGVKSISHVCGVCHALNAEMFSRSPHAEVFEKKNIPQCEICHGNHLIEHPTDEMLGVSTKSTCIKCHKEGDKGFEVARQMRDMIDTLVVRASKAKAILDEAEYKGMDVSDARYEMNDVPQILIKTRTVIHTANLNEFKETIEPGYEIVDRVTKSGLDAIYEYYFRRWGLGISTLIITVLVIALYLKIKQIEKKR</sequence>
<keyword evidence="8" id="KW-0812">Transmembrane</keyword>
<keyword evidence="8" id="KW-0472">Membrane</keyword>
<accession>A0A0P1L9U8</accession>
<keyword evidence="8" id="KW-1133">Transmembrane helix</keyword>
<evidence type="ECO:0000256" key="6">
    <source>
        <dbReference type="ARBA" id="ARBA00022982"/>
    </source>
</evidence>
<evidence type="ECO:0000313" key="12">
    <source>
        <dbReference type="EMBL" id="CUU09173.1"/>
    </source>
</evidence>
<evidence type="ECO:0000256" key="1">
    <source>
        <dbReference type="ARBA" id="ARBA00001926"/>
    </source>
</evidence>
<accession>A0A0P1NXS3</accession>
<accession>A0A0P1M116</accession>
<evidence type="ECO:0000256" key="2">
    <source>
        <dbReference type="ARBA" id="ARBA00004196"/>
    </source>
</evidence>
<dbReference type="STRING" id="1633631.GCA_001442925_02290"/>
<dbReference type="SUPFAM" id="SSF48695">
    <property type="entry name" value="Multiheme cytochromes"/>
    <property type="match status" value="1"/>
</dbReference>
<keyword evidence="6" id="KW-0249">Electron transport</keyword>
<evidence type="ECO:0000313" key="14">
    <source>
        <dbReference type="Proteomes" id="UP000182200"/>
    </source>
</evidence>
<evidence type="ECO:0000256" key="3">
    <source>
        <dbReference type="ARBA" id="ARBA00022448"/>
    </source>
</evidence>
<feature type="domain" description="Tetrahaem cytochrome" evidence="10">
    <location>
        <begin position="45"/>
        <end position="160"/>
    </location>
</feature>
<name>A0A0P1NXS3_9BACT</name>
<dbReference type="InterPro" id="IPR036280">
    <property type="entry name" value="Multihaem_cyt_sf"/>
</dbReference>
<dbReference type="RefSeq" id="WP_047134888.1">
    <property type="nucleotide sequence ID" value="NZ_CZVI01000024.1"/>
</dbReference>
<dbReference type="GO" id="GO:0046872">
    <property type="term" value="F:metal ion binding"/>
    <property type="evidence" value="ECO:0007669"/>
    <property type="project" value="UniProtKB-KW"/>
</dbReference>
<evidence type="ECO:0000256" key="7">
    <source>
        <dbReference type="ARBA" id="ARBA00023004"/>
    </source>
</evidence>
<evidence type="ECO:0000313" key="11">
    <source>
        <dbReference type="EMBL" id="CUS91456.1"/>
    </source>
</evidence>
<accession>A0A0P1LG03</accession>
<comment type="subcellular location">
    <subcellularLocation>
        <location evidence="2">Cell envelope</location>
    </subcellularLocation>
</comment>
<accession>A0A0P1MA68</accession>
<dbReference type="Pfam" id="PF14537">
    <property type="entry name" value="Cytochrom_c3_2"/>
    <property type="match status" value="1"/>
</dbReference>
<organism evidence="12 13">
    <name type="scientific">Candidatus Kryptonium thompsonii</name>
    <dbReference type="NCBI Taxonomy" id="1633631"/>
    <lineage>
        <taxon>Bacteria</taxon>
        <taxon>Pseudomonadati</taxon>
        <taxon>Candidatus Kryptoniota</taxon>
        <taxon>Candidatus Kryptonium</taxon>
    </lineage>
</organism>
<dbReference type="Gene3D" id="1.10.1130.10">
    <property type="entry name" value="Flavocytochrome C3, Chain A"/>
    <property type="match status" value="3"/>
</dbReference>
<feature type="signal peptide" evidence="9">
    <location>
        <begin position="1"/>
        <end position="19"/>
    </location>
</feature>
<accession>A0A0P1MDY2</accession>
<evidence type="ECO:0000259" key="10">
    <source>
        <dbReference type="Pfam" id="PF14537"/>
    </source>
</evidence>
<gene>
    <name evidence="12" type="ORF">JGI4_02299</name>
    <name evidence="11" type="ORF">JGI8_01551</name>
</gene>
<feature type="chain" id="PRO_5015043551" evidence="9">
    <location>
        <begin position="20"/>
        <end position="475"/>
    </location>
</feature>
<keyword evidence="4" id="KW-0349">Heme</keyword>
<evidence type="ECO:0000313" key="13">
    <source>
        <dbReference type="Proteomes" id="UP000182011"/>
    </source>
</evidence>
<evidence type="ECO:0000256" key="9">
    <source>
        <dbReference type="SAM" id="SignalP"/>
    </source>
</evidence>
<dbReference type="InterPro" id="IPR012286">
    <property type="entry name" value="Tetrahaem_cytochrome"/>
</dbReference>
<comment type="cofactor">
    <cofactor evidence="1">
        <name>heme c</name>
        <dbReference type="ChEBI" id="CHEBI:61717"/>
    </cofactor>
</comment>
<accession>A0A0P1P354</accession>
<feature type="transmembrane region" description="Helical" evidence="8">
    <location>
        <begin position="448"/>
        <end position="466"/>
    </location>
</feature>
<keyword evidence="3" id="KW-0813">Transport</keyword>
<keyword evidence="14" id="KW-1185">Reference proteome</keyword>
<dbReference type="Proteomes" id="UP000182011">
    <property type="component" value="Unassembled WGS sequence"/>
</dbReference>